<dbReference type="InterPro" id="IPR050768">
    <property type="entry name" value="UPF0353/GerABKA_families"/>
</dbReference>
<dbReference type="PANTHER" id="PTHR22550:SF18">
    <property type="entry name" value="VWFA DOMAIN-CONTAINING PROTEIN"/>
    <property type="match status" value="1"/>
</dbReference>
<evidence type="ECO:0000259" key="2">
    <source>
        <dbReference type="PROSITE" id="PS50234"/>
    </source>
</evidence>
<dbReference type="Pfam" id="PF00092">
    <property type="entry name" value="VWA"/>
    <property type="match status" value="1"/>
</dbReference>
<reference evidence="3 4" key="1">
    <citation type="submission" date="2013-04" db="EMBL/GenBank/DDBJ databases">
        <title>Oceanococcus atlanticus 22II-S10r2 Genome Sequencing.</title>
        <authorList>
            <person name="Lai Q."/>
            <person name="Li G."/>
            <person name="Shao Z."/>
        </authorList>
    </citation>
    <scope>NUCLEOTIDE SEQUENCE [LARGE SCALE GENOMIC DNA]</scope>
    <source>
        <strain evidence="3 4">22II-S10r2</strain>
    </source>
</reference>
<dbReference type="Proteomes" id="UP000192342">
    <property type="component" value="Unassembled WGS sequence"/>
</dbReference>
<proteinExistence type="predicted"/>
<keyword evidence="4" id="KW-1185">Reference proteome</keyword>
<name>A0A1Y1SF94_9GAMM</name>
<dbReference type="OrthoDB" id="6206554at2"/>
<dbReference type="RefSeq" id="WP_083561614.1">
    <property type="nucleotide sequence ID" value="NZ_AQQV01000002.1"/>
</dbReference>
<organism evidence="3 4">
    <name type="scientific">Oceanococcus atlanticus</name>
    <dbReference type="NCBI Taxonomy" id="1317117"/>
    <lineage>
        <taxon>Bacteria</taxon>
        <taxon>Pseudomonadati</taxon>
        <taxon>Pseudomonadota</taxon>
        <taxon>Gammaproteobacteria</taxon>
        <taxon>Chromatiales</taxon>
        <taxon>Oceanococcaceae</taxon>
        <taxon>Oceanococcus</taxon>
    </lineage>
</organism>
<keyword evidence="1" id="KW-0472">Membrane</keyword>
<dbReference type="SMART" id="SM00327">
    <property type="entry name" value="VWA"/>
    <property type="match status" value="1"/>
</dbReference>
<dbReference type="PANTHER" id="PTHR22550">
    <property type="entry name" value="SPORE GERMINATION PROTEIN"/>
    <property type="match status" value="1"/>
</dbReference>
<dbReference type="SUPFAM" id="SSF53300">
    <property type="entry name" value="vWA-like"/>
    <property type="match status" value="1"/>
</dbReference>
<keyword evidence="1" id="KW-1133">Transmembrane helix</keyword>
<keyword evidence="1" id="KW-0812">Transmembrane</keyword>
<evidence type="ECO:0000256" key="1">
    <source>
        <dbReference type="SAM" id="Phobius"/>
    </source>
</evidence>
<protein>
    <submittedName>
        <fullName evidence="3">von Willebrand factor A</fullName>
    </submittedName>
</protein>
<feature type="domain" description="VWFA" evidence="2">
    <location>
        <begin position="84"/>
        <end position="279"/>
    </location>
</feature>
<feature type="transmembrane region" description="Helical" evidence="1">
    <location>
        <begin position="295"/>
        <end position="312"/>
    </location>
</feature>
<evidence type="ECO:0000313" key="4">
    <source>
        <dbReference type="Proteomes" id="UP000192342"/>
    </source>
</evidence>
<dbReference type="PROSITE" id="PS50234">
    <property type="entry name" value="VWFA"/>
    <property type="match status" value="1"/>
</dbReference>
<dbReference type="AlphaFoldDB" id="A0A1Y1SF94"/>
<sequence length="324" mass="35152">MLSLHWPWMLLLLPLPWLVAAFAPAAARGDAITLPLALRQLAGQHEQARKRPWLALLAWLALLIAASRPIWLGEPVALPASGRDIVLAVDLSGSMDERDIAYQGRTVQRLAVVQAVAGEFLQRRVGDRVGLVLFGERAYLQSPLSLDRPTTRQLLDEAEVGLAGQKTAIGDAIGMAVKHLLAAGRNDDKVVILLTDGESNAGHLSPLKAAELAAQSGVRVHTIGFSGEQTIRLGPFVQSRQSPIDAQTLKRVAEATGGRFFTAQSVAALEQIYALLDEIEPVEVANLSFRPQTALFHWPLGLALLLTLLQLAPGVTQRWREQRA</sequence>
<dbReference type="Gene3D" id="3.40.50.410">
    <property type="entry name" value="von Willebrand factor, type A domain"/>
    <property type="match status" value="1"/>
</dbReference>
<accession>A0A1Y1SF94</accession>
<comment type="caution">
    <text evidence="3">The sequence shown here is derived from an EMBL/GenBank/DDBJ whole genome shotgun (WGS) entry which is preliminary data.</text>
</comment>
<evidence type="ECO:0000313" key="3">
    <source>
        <dbReference type="EMBL" id="ORE87373.1"/>
    </source>
</evidence>
<dbReference type="EMBL" id="AQQV01000002">
    <property type="protein sequence ID" value="ORE87373.1"/>
    <property type="molecule type" value="Genomic_DNA"/>
</dbReference>
<gene>
    <name evidence="3" type="ORF">ATO7_10037</name>
</gene>
<dbReference type="InterPro" id="IPR002035">
    <property type="entry name" value="VWF_A"/>
</dbReference>
<dbReference type="InterPro" id="IPR036465">
    <property type="entry name" value="vWFA_dom_sf"/>
</dbReference>
<feature type="transmembrane region" description="Helical" evidence="1">
    <location>
        <begin position="53"/>
        <end position="71"/>
    </location>
</feature>
<dbReference type="STRING" id="1317117.ATO7_10037"/>